<name>A0A2J8B3Q8_9FIRM</name>
<dbReference type="EMBL" id="NBZD01000001">
    <property type="protein sequence ID" value="PNH19411.1"/>
    <property type="molecule type" value="Genomic_DNA"/>
</dbReference>
<dbReference type="Gene3D" id="3.60.10.10">
    <property type="entry name" value="Endonuclease/exonuclease/phosphatase"/>
    <property type="match status" value="1"/>
</dbReference>
<accession>A0A2J8B3Q8</accession>
<evidence type="ECO:0000256" key="1">
    <source>
        <dbReference type="SAM" id="Phobius"/>
    </source>
</evidence>
<keyword evidence="1" id="KW-0472">Membrane</keyword>
<sequence length="372" mass="41749">MAQKILSKLLKIVLSLVIIVLLVVIGGIGYLALTEFSPDPVEQTRIIQTPNPRQIKADSELSFLSYNIGYAGLGEEQDFFMDGGKMVRPDSINDVHKNLHGISKQLQLLPADFYFLQEVDEDAHRSYNVEQTAYLSKALDLGYSFAYNFKCNYIPYPWPPIGQVASGLQTLSTYEISGAERIALPVPFKWPVRLVNLKRCLLVNRYPVEKSDHQLVAVNLHLEAYDNGEGKTAQSKMLQEFLQKEYEKGNYVVAGGDWNQVLPGAPDIPVKNTNFWHPPKLAADDFAPDWKFAVDTKKYTNRLNDQPIKGRENDAQYFSLDGFLVSPNVEIVDVAVADVGFKYADHLPVRLVIKLKNPAVSKQSQTKSGQGQ</sequence>
<gene>
    <name evidence="2" type="ORF">B7R76_00550</name>
</gene>
<evidence type="ECO:0008006" key="4">
    <source>
        <dbReference type="Google" id="ProtNLM"/>
    </source>
</evidence>
<evidence type="ECO:0000313" key="2">
    <source>
        <dbReference type="EMBL" id="PNH19411.1"/>
    </source>
</evidence>
<dbReference type="AlphaFoldDB" id="A0A2J8B3Q8"/>
<reference evidence="3" key="1">
    <citation type="submission" date="2017-04" db="EMBL/GenBank/DDBJ databases">
        <authorList>
            <person name="Bumgarner R.E."/>
            <person name="Fredricks D.N."/>
            <person name="Srinivasan S."/>
        </authorList>
    </citation>
    <scope>NUCLEOTIDE SEQUENCE [LARGE SCALE GENOMIC DNA]</scope>
    <source>
        <strain evidence="3">KA00405</strain>
    </source>
</reference>
<dbReference type="InterPro" id="IPR036691">
    <property type="entry name" value="Endo/exonu/phosph_ase_sf"/>
</dbReference>
<feature type="transmembrane region" description="Helical" evidence="1">
    <location>
        <begin position="12"/>
        <end position="33"/>
    </location>
</feature>
<dbReference type="Proteomes" id="UP000236394">
    <property type="component" value="Unassembled WGS sequence"/>
</dbReference>
<comment type="caution">
    <text evidence="2">The sequence shown here is derived from an EMBL/GenBank/DDBJ whole genome shotgun (WGS) entry which is preliminary data.</text>
</comment>
<dbReference type="SUPFAM" id="SSF56219">
    <property type="entry name" value="DNase I-like"/>
    <property type="match status" value="1"/>
</dbReference>
<dbReference type="RefSeq" id="WP_102892170.1">
    <property type="nucleotide sequence ID" value="NZ_NBZD01000001.1"/>
</dbReference>
<evidence type="ECO:0000313" key="3">
    <source>
        <dbReference type="Proteomes" id="UP000236394"/>
    </source>
</evidence>
<keyword evidence="1" id="KW-0812">Transmembrane</keyword>
<organism evidence="2 3">
    <name type="scientific">Mageeibacillus indolicus</name>
    <dbReference type="NCBI Taxonomy" id="884684"/>
    <lineage>
        <taxon>Bacteria</taxon>
        <taxon>Bacillati</taxon>
        <taxon>Bacillota</taxon>
        <taxon>Clostridia</taxon>
        <taxon>Eubacteriales</taxon>
        <taxon>Oscillospiraceae</taxon>
        <taxon>Mageeibacillus</taxon>
    </lineage>
</organism>
<keyword evidence="1" id="KW-1133">Transmembrane helix</keyword>
<proteinExistence type="predicted"/>
<protein>
    <recommendedName>
        <fullName evidence="4">Endonuclease/exonuclease/phosphatase family protein</fullName>
    </recommendedName>
</protein>